<proteinExistence type="predicted"/>
<organism evidence="1 2">
    <name type="scientific">Austropuccinia psidii MF-1</name>
    <dbReference type="NCBI Taxonomy" id="1389203"/>
    <lineage>
        <taxon>Eukaryota</taxon>
        <taxon>Fungi</taxon>
        <taxon>Dikarya</taxon>
        <taxon>Basidiomycota</taxon>
        <taxon>Pucciniomycotina</taxon>
        <taxon>Pucciniomycetes</taxon>
        <taxon>Pucciniales</taxon>
        <taxon>Sphaerophragmiaceae</taxon>
        <taxon>Austropuccinia</taxon>
    </lineage>
</organism>
<dbReference type="EMBL" id="AVOT02103139">
    <property type="protein sequence ID" value="MBW0578601.1"/>
    <property type="molecule type" value="Genomic_DNA"/>
</dbReference>
<gene>
    <name evidence="1" type="ORF">O181_118316</name>
</gene>
<dbReference type="Proteomes" id="UP000765509">
    <property type="component" value="Unassembled WGS sequence"/>
</dbReference>
<accession>A0A9Q3PYQ9</accession>
<evidence type="ECO:0000313" key="2">
    <source>
        <dbReference type="Proteomes" id="UP000765509"/>
    </source>
</evidence>
<reference evidence="1" key="1">
    <citation type="submission" date="2021-03" db="EMBL/GenBank/DDBJ databases">
        <title>Draft genome sequence of rust myrtle Austropuccinia psidii MF-1, a brazilian biotype.</title>
        <authorList>
            <person name="Quecine M.C."/>
            <person name="Pachon D.M.R."/>
            <person name="Bonatelli M.L."/>
            <person name="Correr F.H."/>
            <person name="Franceschini L.M."/>
            <person name="Leite T.F."/>
            <person name="Margarido G.R.A."/>
            <person name="Almeida C.A."/>
            <person name="Ferrarezi J.A."/>
            <person name="Labate C.A."/>
        </authorList>
    </citation>
    <scope>NUCLEOTIDE SEQUENCE</scope>
    <source>
        <strain evidence="1">MF-1</strain>
    </source>
</reference>
<name>A0A9Q3PYQ9_9BASI</name>
<sequence length="78" mass="8588">MEDSTTSTSNQRLARTFETLIGSPEADITAITVFRPEPFPTGNNRDIPVSVEELVYGGKTEEFGTSSKSLNRHNELLS</sequence>
<dbReference type="AlphaFoldDB" id="A0A9Q3PYQ9"/>
<comment type="caution">
    <text evidence="1">The sequence shown here is derived from an EMBL/GenBank/DDBJ whole genome shotgun (WGS) entry which is preliminary data.</text>
</comment>
<protein>
    <submittedName>
        <fullName evidence="1">Uncharacterized protein</fullName>
    </submittedName>
</protein>
<keyword evidence="2" id="KW-1185">Reference proteome</keyword>
<evidence type="ECO:0000313" key="1">
    <source>
        <dbReference type="EMBL" id="MBW0578601.1"/>
    </source>
</evidence>